<comment type="catalytic activity">
    <reaction evidence="3">
        <text>adenosine 5'-phosphoramidate + H2O = NH4(+) + AMP</text>
        <dbReference type="Rhea" id="RHEA:67916"/>
        <dbReference type="ChEBI" id="CHEBI:15377"/>
        <dbReference type="ChEBI" id="CHEBI:28938"/>
        <dbReference type="ChEBI" id="CHEBI:57890"/>
        <dbReference type="ChEBI" id="CHEBI:456215"/>
    </reaction>
</comment>
<dbReference type="InterPro" id="IPR036265">
    <property type="entry name" value="HIT-like_sf"/>
</dbReference>
<keyword evidence="2" id="KW-0378">Hydrolase</keyword>
<dbReference type="VEuPathDB" id="VectorBase:ACHR014054"/>
<dbReference type="EnsemblMetazoa" id="ACHR014054-RA">
    <property type="protein sequence ID" value="ACHR014054-PA"/>
    <property type="gene ID" value="ACHR014054"/>
</dbReference>
<feature type="short sequence motif" description="Histidine triad motif" evidence="7">
    <location>
        <begin position="104"/>
        <end position="108"/>
    </location>
</feature>
<reference evidence="9" key="2">
    <citation type="submission" date="2020-05" db="UniProtKB">
        <authorList>
            <consortium name="EnsemblMetazoa"/>
        </authorList>
    </citation>
    <scope>IDENTIFICATION</scope>
    <source>
        <strain evidence="9">ACHKN1017</strain>
    </source>
</reference>
<keyword evidence="1" id="KW-0547">Nucleotide-binding</keyword>
<proteinExistence type="inferred from homology"/>
<keyword evidence="10" id="KW-1185">Reference proteome</keyword>
<dbReference type="Gene3D" id="3.30.428.10">
    <property type="entry name" value="HIT-like"/>
    <property type="match status" value="1"/>
</dbReference>
<dbReference type="GO" id="GO:0016787">
    <property type="term" value="F:hydrolase activity"/>
    <property type="evidence" value="ECO:0007669"/>
    <property type="project" value="UniProtKB-KW"/>
</dbReference>
<dbReference type="InterPro" id="IPR011146">
    <property type="entry name" value="HIT-like"/>
</dbReference>
<dbReference type="Proteomes" id="UP000075881">
    <property type="component" value="Unassembled WGS sequence"/>
</dbReference>
<feature type="domain" description="HIT" evidence="8">
    <location>
        <begin position="12"/>
        <end position="121"/>
    </location>
</feature>
<comment type="similarity">
    <text evidence="4">Belongs to the HINT family.</text>
</comment>
<dbReference type="PROSITE" id="PS51084">
    <property type="entry name" value="HIT_2"/>
    <property type="match status" value="1"/>
</dbReference>
<organism evidence="9 10">
    <name type="scientific">Anopheles christyi</name>
    <dbReference type="NCBI Taxonomy" id="43041"/>
    <lineage>
        <taxon>Eukaryota</taxon>
        <taxon>Metazoa</taxon>
        <taxon>Ecdysozoa</taxon>
        <taxon>Arthropoda</taxon>
        <taxon>Hexapoda</taxon>
        <taxon>Insecta</taxon>
        <taxon>Pterygota</taxon>
        <taxon>Neoptera</taxon>
        <taxon>Endopterygota</taxon>
        <taxon>Diptera</taxon>
        <taxon>Nematocera</taxon>
        <taxon>Culicoidea</taxon>
        <taxon>Culicidae</taxon>
        <taxon>Anophelinae</taxon>
        <taxon>Anopheles</taxon>
    </lineage>
</organism>
<evidence type="ECO:0000256" key="2">
    <source>
        <dbReference type="ARBA" id="ARBA00022801"/>
    </source>
</evidence>
<dbReference type="AlphaFoldDB" id="A0A182KHU5"/>
<evidence type="ECO:0000259" key="8">
    <source>
        <dbReference type="PROSITE" id="PS51084"/>
    </source>
</evidence>
<evidence type="ECO:0000256" key="3">
    <source>
        <dbReference type="ARBA" id="ARBA00024472"/>
    </source>
</evidence>
<evidence type="ECO:0000256" key="5">
    <source>
        <dbReference type="ARBA" id="ARBA00039802"/>
    </source>
</evidence>
<name>A0A182KHU5_9DIPT</name>
<dbReference type="CDD" id="cd01278">
    <property type="entry name" value="aprataxin_related"/>
    <property type="match status" value="1"/>
</dbReference>
<dbReference type="PANTHER" id="PTHR12486:SF5">
    <property type="entry name" value="ADENOSINE 5'-MONOPHOSPHORAMIDASE HINT3"/>
    <property type="match status" value="1"/>
</dbReference>
<evidence type="ECO:0000256" key="7">
    <source>
        <dbReference type="PROSITE-ProRule" id="PRU00464"/>
    </source>
</evidence>
<dbReference type="SUPFAM" id="SSF54197">
    <property type="entry name" value="HIT-like"/>
    <property type="match status" value="1"/>
</dbReference>
<evidence type="ECO:0000256" key="6">
    <source>
        <dbReference type="ARBA" id="ARBA00042361"/>
    </source>
</evidence>
<evidence type="ECO:0000313" key="9">
    <source>
        <dbReference type="EnsemblMetazoa" id="ACHR014054-PA"/>
    </source>
</evidence>
<dbReference type="STRING" id="43041.A0A182KHU5"/>
<dbReference type="GO" id="GO:0000166">
    <property type="term" value="F:nucleotide binding"/>
    <property type="evidence" value="ECO:0007669"/>
    <property type="project" value="UniProtKB-KW"/>
</dbReference>
<protein>
    <recommendedName>
        <fullName evidence="5">Adenosine 5'-monophosphoramidase HINT3</fullName>
    </recommendedName>
    <alternativeName>
        <fullName evidence="6">Histidine triad nucleotide-binding protein 3</fullName>
    </alternativeName>
</protein>
<evidence type="ECO:0000256" key="4">
    <source>
        <dbReference type="ARBA" id="ARBA00025764"/>
    </source>
</evidence>
<evidence type="ECO:0000313" key="10">
    <source>
        <dbReference type="Proteomes" id="UP000075881"/>
    </source>
</evidence>
<dbReference type="Pfam" id="PF11969">
    <property type="entry name" value="DcpS_C"/>
    <property type="match status" value="1"/>
</dbReference>
<reference evidence="10" key="1">
    <citation type="submission" date="2013-03" db="EMBL/GenBank/DDBJ databases">
        <title>The Genome Sequence of Anopheles christyi ACHKN1017.</title>
        <authorList>
            <consortium name="The Broad Institute Genomics Platform"/>
            <person name="Neafsey D.E."/>
            <person name="Besansky N."/>
            <person name="Walker B."/>
            <person name="Young S.K."/>
            <person name="Zeng Q."/>
            <person name="Gargeya S."/>
            <person name="Fitzgerald M."/>
            <person name="Haas B."/>
            <person name="Abouelleil A."/>
            <person name="Allen A.W."/>
            <person name="Alvarado L."/>
            <person name="Arachchi H.M."/>
            <person name="Berlin A.M."/>
            <person name="Chapman S.B."/>
            <person name="Gainer-Dewar J."/>
            <person name="Goldberg J."/>
            <person name="Griggs A."/>
            <person name="Gujja S."/>
            <person name="Hansen M."/>
            <person name="Howarth C."/>
            <person name="Imamovic A."/>
            <person name="Ireland A."/>
            <person name="Larimer J."/>
            <person name="McCowan C."/>
            <person name="Murphy C."/>
            <person name="Pearson M."/>
            <person name="Poon T.W."/>
            <person name="Priest M."/>
            <person name="Roberts A."/>
            <person name="Saif S."/>
            <person name="Shea T."/>
            <person name="Sisk P."/>
            <person name="Sykes S."/>
            <person name="Wortman J."/>
            <person name="Nusbaum C."/>
            <person name="Birren B."/>
        </authorList>
    </citation>
    <scope>NUCLEOTIDE SEQUENCE [LARGE SCALE GENOMIC DNA]</scope>
    <source>
        <strain evidence="10">ACHKN1017</strain>
    </source>
</reference>
<accession>A0A182KHU5</accession>
<sequence length="285" mass="31744">MASVQSTLPNCVFCKIATGNDPATDIVYQNERMCIFKDIRPASDFHFLAIPNHHLENVNSLTAADKPLLEELKRELVNYMHCKGVDPSEASFGFHIPPFTSVKHLHLHAIAPVSKMGFISRMIFRSNSIYFLAGKESAPGICLASRNASTTCPRSSSTSRIISFAFNRASISSAICDMTGYWTLDSESKKQANAFDSFNAEYRNVKQHGAGRCLMMHDHHIIDYVHGESSTLAQLENQHLLQVGAMVGQEADKLHRRFAALYGQHLIVDGKLYRADLCIGSIRRV</sequence>
<dbReference type="PANTHER" id="PTHR12486">
    <property type="entry name" value="APRATAXIN-RELATED"/>
    <property type="match status" value="1"/>
</dbReference>
<evidence type="ECO:0000256" key="1">
    <source>
        <dbReference type="ARBA" id="ARBA00022741"/>
    </source>
</evidence>